<reference evidence="2 3" key="1">
    <citation type="journal article" date="2015" name="Geomicrobiol. J.">
        <title>Caldisalinibacter kiritimatiensis gen. nov., sp. nov., a moderately thermohalophilic thiosulfate-reducing bacterium from a hypersaline microbial mat.</title>
        <authorList>
            <person name="Ben Hania W."/>
            <person name="Joseph M."/>
            <person name="Fiebig A."/>
            <person name="Bunk B."/>
            <person name="Klenk H.-P."/>
            <person name="Fardeau M.-L."/>
            <person name="Spring S."/>
        </authorList>
    </citation>
    <scope>NUCLEOTIDE SEQUENCE [LARGE SCALE GENOMIC DNA]</scope>
    <source>
        <strain evidence="2 3">L21-TH-D2</strain>
    </source>
</reference>
<dbReference type="Pfam" id="PF00583">
    <property type="entry name" value="Acetyltransf_1"/>
    <property type="match status" value="1"/>
</dbReference>
<dbReference type="Gene3D" id="3.40.630.30">
    <property type="match status" value="1"/>
</dbReference>
<accession>R1CVR8</accession>
<dbReference type="SUPFAM" id="SSF55729">
    <property type="entry name" value="Acyl-CoA N-acyltransferases (Nat)"/>
    <property type="match status" value="1"/>
</dbReference>
<protein>
    <recommendedName>
        <fullName evidence="1">N-acetyltransferase domain-containing protein</fullName>
    </recommendedName>
</protein>
<dbReference type="PANTHER" id="PTHR41368:SF1">
    <property type="entry name" value="PROTEIN YGHO"/>
    <property type="match status" value="1"/>
</dbReference>
<proteinExistence type="predicted"/>
<dbReference type="InterPro" id="IPR000182">
    <property type="entry name" value="GNAT_dom"/>
</dbReference>
<dbReference type="InterPro" id="IPR039968">
    <property type="entry name" value="BcerS-like"/>
</dbReference>
<dbReference type="eggNOG" id="COG0456">
    <property type="taxonomic scope" value="Bacteria"/>
</dbReference>
<name>R1CVR8_9FIRM</name>
<sequence>MIDIIEVKDKKGLKAFIDLPWELYKDDPNWVPPLKHSMYKTLKGINNPLFMCGPHTFFLAYKDNKPIGRILVGINEKLNKEKNKKEGYISLFESINDKKVAFSLLDQAINWLKERGMNSVTGPVSPTNGDDNRGLLVKGFDGPPVLMNSYNPSYYPEFFDQYGFVKDIDLLAYYFDPNTVPEKKFKRVVEYAMKKFDFRVDKFNFKNLDREIKDMKKVLDVSMPESWEHLTPPSLEELNAEVNALKSFADPDLLYMARSNKDNEPIGFVIALPDYNQVLKKLNGKLLPFGFLKYLWYKHRITGMRIFVQFVVPKFRNKAVNGAIFYKLMVESKRKGYTYGEGSTIGEMNIESRRSVEGAGGQLYRIYRLYKKDI</sequence>
<dbReference type="EMBL" id="ARZA01000125">
    <property type="protein sequence ID" value="EOD00734.1"/>
    <property type="molecule type" value="Genomic_DNA"/>
</dbReference>
<organism evidence="2 3">
    <name type="scientific">Caldisalinibacter kiritimatiensis</name>
    <dbReference type="NCBI Taxonomy" id="1304284"/>
    <lineage>
        <taxon>Bacteria</taxon>
        <taxon>Bacillati</taxon>
        <taxon>Bacillota</taxon>
        <taxon>Tissierellia</taxon>
        <taxon>Tissierellales</taxon>
        <taxon>Thermohalobacteraceae</taxon>
        <taxon>Caldisalinibacter</taxon>
    </lineage>
</organism>
<dbReference type="PANTHER" id="PTHR41368">
    <property type="entry name" value="PROTEIN YGHO"/>
    <property type="match status" value="1"/>
</dbReference>
<dbReference type="RefSeq" id="WP_006311781.1">
    <property type="nucleotide sequence ID" value="NZ_ARZA01000125.1"/>
</dbReference>
<dbReference type="AlphaFoldDB" id="R1CVR8"/>
<dbReference type="PROSITE" id="PS51186">
    <property type="entry name" value="GNAT"/>
    <property type="match status" value="1"/>
</dbReference>
<dbReference type="InterPro" id="IPR016181">
    <property type="entry name" value="Acyl_CoA_acyltransferase"/>
</dbReference>
<gene>
    <name evidence="2" type="ORF">L21TH_1186</name>
</gene>
<keyword evidence="3" id="KW-1185">Reference proteome</keyword>
<evidence type="ECO:0000313" key="2">
    <source>
        <dbReference type="EMBL" id="EOD00734.1"/>
    </source>
</evidence>
<evidence type="ECO:0000313" key="3">
    <source>
        <dbReference type="Proteomes" id="UP000013378"/>
    </source>
</evidence>
<dbReference type="STRING" id="1304284.L21TH_1186"/>
<dbReference type="GO" id="GO:0016747">
    <property type="term" value="F:acyltransferase activity, transferring groups other than amino-acyl groups"/>
    <property type="evidence" value="ECO:0007669"/>
    <property type="project" value="InterPro"/>
</dbReference>
<comment type="caution">
    <text evidence="2">The sequence shown here is derived from an EMBL/GenBank/DDBJ whole genome shotgun (WGS) entry which is preliminary data.</text>
</comment>
<dbReference type="Proteomes" id="UP000013378">
    <property type="component" value="Unassembled WGS sequence"/>
</dbReference>
<dbReference type="OrthoDB" id="9806005at2"/>
<feature type="domain" description="N-acetyltransferase" evidence="1">
    <location>
        <begin position="1"/>
        <end position="161"/>
    </location>
</feature>
<evidence type="ECO:0000259" key="1">
    <source>
        <dbReference type="PROSITE" id="PS51186"/>
    </source>
</evidence>